<evidence type="ECO:0000256" key="6">
    <source>
        <dbReference type="ARBA" id="ARBA00023014"/>
    </source>
</evidence>
<keyword evidence="8" id="KW-0732">Signal</keyword>
<keyword evidence="2 7" id="KW-0004">4Fe-4S</keyword>
<dbReference type="RefSeq" id="WP_309901975.1">
    <property type="nucleotide sequence ID" value="NZ_JAVDRF010000004.1"/>
</dbReference>
<gene>
    <name evidence="10" type="ORF">J2739_002497</name>
</gene>
<dbReference type="EMBL" id="JAVDRF010000004">
    <property type="protein sequence ID" value="MDR6536724.1"/>
    <property type="molecule type" value="Genomic_DNA"/>
</dbReference>
<reference evidence="10 11" key="1">
    <citation type="submission" date="2023-07" db="EMBL/GenBank/DDBJ databases">
        <title>Sorghum-associated microbial communities from plants grown in Nebraska, USA.</title>
        <authorList>
            <person name="Schachtman D."/>
        </authorList>
    </citation>
    <scope>NUCLEOTIDE SEQUENCE [LARGE SCALE GENOMIC DNA]</scope>
    <source>
        <strain evidence="10 11">DS1781</strain>
    </source>
</reference>
<keyword evidence="5 7" id="KW-0408">Iron</keyword>
<dbReference type="InterPro" id="IPR006311">
    <property type="entry name" value="TAT_signal"/>
</dbReference>
<dbReference type="PROSITE" id="PS51318">
    <property type="entry name" value="TAT"/>
    <property type="match status" value="1"/>
</dbReference>
<comment type="subunit">
    <text evidence="7">Homodimer.</text>
</comment>
<dbReference type="InterPro" id="IPR000170">
    <property type="entry name" value="High_potential_FeS_prot"/>
</dbReference>
<feature type="signal peptide" evidence="8">
    <location>
        <begin position="1"/>
        <end position="29"/>
    </location>
</feature>
<evidence type="ECO:0000313" key="11">
    <source>
        <dbReference type="Proteomes" id="UP001184230"/>
    </source>
</evidence>
<feature type="domain" description="High potential iron-sulfur proteins family profile" evidence="9">
    <location>
        <begin position="28"/>
        <end position="106"/>
    </location>
</feature>
<comment type="function">
    <text evidence="7">Specific class of high-redox-potential 4Fe-4S ferredoxins. Functions in anaerobic electron transport in most purple and in some other photosynthetic bacteria and in at least one genus (Paracoccus) of halophilic, denitrifying bacteria.</text>
</comment>
<evidence type="ECO:0000256" key="7">
    <source>
        <dbReference type="RuleBase" id="RU000620"/>
    </source>
</evidence>
<dbReference type="Pfam" id="PF01355">
    <property type="entry name" value="HIPIP"/>
    <property type="match status" value="1"/>
</dbReference>
<sequence>MKDTTRRIFIARTVAGGLGALAVPLVTQAAPARVEESDETAQALGYKHDASKVDKARFPKHNATQRCANCSFFQGGANDEWGGCAMFGRKQIAGPGWCNAWAAKPA</sequence>
<comment type="caution">
    <text evidence="10">The sequence shown here is derived from an EMBL/GenBank/DDBJ whole genome shotgun (WGS) entry which is preliminary data.</text>
</comment>
<keyword evidence="3 7" id="KW-0479">Metal-binding</keyword>
<comment type="similarity">
    <text evidence="7">Belongs to the high-potential iron-sulfur protein (HiPIP) family.</text>
</comment>
<keyword evidence="1 7" id="KW-0813">Transport</keyword>
<evidence type="ECO:0000256" key="4">
    <source>
        <dbReference type="ARBA" id="ARBA00022982"/>
    </source>
</evidence>
<dbReference type="Proteomes" id="UP001184230">
    <property type="component" value="Unassembled WGS sequence"/>
</dbReference>
<evidence type="ECO:0000313" key="10">
    <source>
        <dbReference type="EMBL" id="MDR6536724.1"/>
    </source>
</evidence>
<evidence type="ECO:0000256" key="8">
    <source>
        <dbReference type="SAM" id="SignalP"/>
    </source>
</evidence>
<feature type="chain" id="PRO_5046745775" description="High-potential iron-sulfur protein" evidence="8">
    <location>
        <begin position="30"/>
        <end position="106"/>
    </location>
</feature>
<dbReference type="Gene3D" id="4.10.490.10">
    <property type="entry name" value="High potential iron-sulphur protein"/>
    <property type="match status" value="1"/>
</dbReference>
<evidence type="ECO:0000256" key="5">
    <source>
        <dbReference type="ARBA" id="ARBA00023004"/>
    </source>
</evidence>
<evidence type="ECO:0000256" key="1">
    <source>
        <dbReference type="ARBA" id="ARBA00022448"/>
    </source>
</evidence>
<organism evidence="10 11">
    <name type="scientific">Variovorax soli</name>
    <dbReference type="NCBI Taxonomy" id="376815"/>
    <lineage>
        <taxon>Bacteria</taxon>
        <taxon>Pseudomonadati</taxon>
        <taxon>Pseudomonadota</taxon>
        <taxon>Betaproteobacteria</taxon>
        <taxon>Burkholderiales</taxon>
        <taxon>Comamonadaceae</taxon>
        <taxon>Variovorax</taxon>
    </lineage>
</organism>
<accession>A0ABU1NE42</accession>
<dbReference type="PROSITE" id="PS51373">
    <property type="entry name" value="HIPIP"/>
    <property type="match status" value="1"/>
</dbReference>
<keyword evidence="6 7" id="KW-0411">Iron-sulfur</keyword>
<proteinExistence type="inferred from homology"/>
<keyword evidence="11" id="KW-1185">Reference proteome</keyword>
<keyword evidence="4 7" id="KW-0249">Electron transport</keyword>
<dbReference type="InterPro" id="IPR036369">
    <property type="entry name" value="HIPIP_sf"/>
</dbReference>
<name>A0ABU1NE42_9BURK</name>
<protein>
    <recommendedName>
        <fullName evidence="7">High-potential iron-sulfur protein</fullName>
        <shortName evidence="7">HiPIP</shortName>
    </recommendedName>
</protein>
<evidence type="ECO:0000259" key="9">
    <source>
        <dbReference type="PROSITE" id="PS51373"/>
    </source>
</evidence>
<evidence type="ECO:0000256" key="3">
    <source>
        <dbReference type="ARBA" id="ARBA00022723"/>
    </source>
</evidence>
<dbReference type="SUPFAM" id="SSF57652">
    <property type="entry name" value="HIPIP (high potential iron protein)"/>
    <property type="match status" value="1"/>
</dbReference>
<evidence type="ECO:0000256" key="2">
    <source>
        <dbReference type="ARBA" id="ARBA00022485"/>
    </source>
</evidence>